<organism evidence="2 3">
    <name type="scientific">Catenaria anguillulae PL171</name>
    <dbReference type="NCBI Taxonomy" id="765915"/>
    <lineage>
        <taxon>Eukaryota</taxon>
        <taxon>Fungi</taxon>
        <taxon>Fungi incertae sedis</taxon>
        <taxon>Blastocladiomycota</taxon>
        <taxon>Blastocladiomycetes</taxon>
        <taxon>Blastocladiales</taxon>
        <taxon>Catenariaceae</taxon>
        <taxon>Catenaria</taxon>
    </lineage>
</organism>
<name>A0A1Y2I5P5_9FUNG</name>
<keyword evidence="1" id="KW-0732">Signal</keyword>
<dbReference type="Proteomes" id="UP000193411">
    <property type="component" value="Unassembled WGS sequence"/>
</dbReference>
<feature type="signal peptide" evidence="1">
    <location>
        <begin position="1"/>
        <end position="20"/>
    </location>
</feature>
<accession>A0A1Y2I5P5</accession>
<proteinExistence type="predicted"/>
<gene>
    <name evidence="2" type="ORF">BCR44DRAFT_1422669</name>
</gene>
<protein>
    <recommendedName>
        <fullName evidence="4">Secreted protein</fullName>
    </recommendedName>
</protein>
<evidence type="ECO:0000313" key="2">
    <source>
        <dbReference type="EMBL" id="ORZ41371.1"/>
    </source>
</evidence>
<feature type="chain" id="PRO_5012463456" description="Secreted protein" evidence="1">
    <location>
        <begin position="21"/>
        <end position="80"/>
    </location>
</feature>
<sequence length="80" mass="8349">MGWACSVLVLVLECWEDGRMRWGCCCLEGQSGGRVTAQTRCGSNGSNGGNGSNCSRGAMALEIEIDTSVSSKSKSGRGRS</sequence>
<evidence type="ECO:0000256" key="1">
    <source>
        <dbReference type="SAM" id="SignalP"/>
    </source>
</evidence>
<keyword evidence="3" id="KW-1185">Reference proteome</keyword>
<reference evidence="2 3" key="1">
    <citation type="submission" date="2016-07" db="EMBL/GenBank/DDBJ databases">
        <title>Pervasive Adenine N6-methylation of Active Genes in Fungi.</title>
        <authorList>
            <consortium name="DOE Joint Genome Institute"/>
            <person name="Mondo S.J."/>
            <person name="Dannebaum R.O."/>
            <person name="Kuo R.C."/>
            <person name="Labutti K."/>
            <person name="Haridas S."/>
            <person name="Kuo A."/>
            <person name="Salamov A."/>
            <person name="Ahrendt S.R."/>
            <person name="Lipzen A."/>
            <person name="Sullivan W."/>
            <person name="Andreopoulos W.B."/>
            <person name="Clum A."/>
            <person name="Lindquist E."/>
            <person name="Daum C."/>
            <person name="Ramamoorthy G.K."/>
            <person name="Gryganskyi A."/>
            <person name="Culley D."/>
            <person name="Magnuson J.K."/>
            <person name="James T.Y."/>
            <person name="O'Malley M.A."/>
            <person name="Stajich J.E."/>
            <person name="Spatafora J.W."/>
            <person name="Visel A."/>
            <person name="Grigoriev I.V."/>
        </authorList>
    </citation>
    <scope>NUCLEOTIDE SEQUENCE [LARGE SCALE GENOMIC DNA]</scope>
    <source>
        <strain evidence="2 3">PL171</strain>
    </source>
</reference>
<evidence type="ECO:0008006" key="4">
    <source>
        <dbReference type="Google" id="ProtNLM"/>
    </source>
</evidence>
<evidence type="ECO:0000313" key="3">
    <source>
        <dbReference type="Proteomes" id="UP000193411"/>
    </source>
</evidence>
<comment type="caution">
    <text evidence="2">The sequence shown here is derived from an EMBL/GenBank/DDBJ whole genome shotgun (WGS) entry which is preliminary data.</text>
</comment>
<dbReference type="AlphaFoldDB" id="A0A1Y2I5P5"/>
<dbReference type="EMBL" id="MCFL01000001">
    <property type="protein sequence ID" value="ORZ41371.1"/>
    <property type="molecule type" value="Genomic_DNA"/>
</dbReference>